<comment type="caution">
    <text evidence="3">The sequence shown here is derived from an EMBL/GenBank/DDBJ whole genome shotgun (WGS) entry which is preliminary data.</text>
</comment>
<proteinExistence type="predicted"/>
<dbReference type="EMBL" id="AGNL01024102">
    <property type="protein sequence ID" value="EJK58845.1"/>
    <property type="molecule type" value="Genomic_DNA"/>
</dbReference>
<evidence type="ECO:0000313" key="4">
    <source>
        <dbReference type="Proteomes" id="UP000266841"/>
    </source>
</evidence>
<sequence length="450" mass="49824">MTKVLYHYTDKDSFDAIKRDGCIRPSVDVAGRLHHRGPGGRHGAGVYLTDMDPGEYERSDVARNNYGVGWKKNLRKTDHYVAVMIPDDDLFLTFLGGRNWLYKGPSITRDMFHSSGLNAKWDPSAIIASVAVGAGLAALSSALSMYSSYREQERLREEITAQEMEEKQKEEVKKALELKNDMEQNIWESLKRKPTPSDFIASSRNIGGDIDRFIAGSIQKFCCLSMVALAVVGAKAGLASCVCVASLHLFGLPLVGSLLDSNVPIDISSVVDEEDQILFRHEEKPQESWFQLLTSLVIAPSKTIDLKLDVTVWAFGLVRVAKVSLPLAASSDIERNYYWICLLGKWYAVTVYHYLQSVPQTADISQQARTTNQKVRPIVGQALGKYQLGSVTSDEGIVNKVLQYEKKATLEGESEEELKATVREKSVGVLMVDIEGVGDVVVNAWLSLAV</sequence>
<dbReference type="OrthoDB" id="436331at2759"/>
<evidence type="ECO:0000256" key="1">
    <source>
        <dbReference type="SAM" id="Coils"/>
    </source>
</evidence>
<evidence type="ECO:0000259" key="2">
    <source>
        <dbReference type="Pfam" id="PF15633"/>
    </source>
</evidence>
<keyword evidence="4" id="KW-1185">Reference proteome</keyword>
<accession>K0S0J4</accession>
<evidence type="ECO:0000313" key="3">
    <source>
        <dbReference type="EMBL" id="EJK58845.1"/>
    </source>
</evidence>
<dbReference type="AlphaFoldDB" id="K0S0J4"/>
<dbReference type="Proteomes" id="UP000266841">
    <property type="component" value="Unassembled WGS sequence"/>
</dbReference>
<dbReference type="Pfam" id="PF15633">
    <property type="entry name" value="Tox-ART-HYD1"/>
    <property type="match status" value="1"/>
</dbReference>
<keyword evidence="1" id="KW-0175">Coiled coil</keyword>
<reference evidence="3 4" key="1">
    <citation type="journal article" date="2012" name="Genome Biol.">
        <title>Genome and low-iron response of an oceanic diatom adapted to chronic iron limitation.</title>
        <authorList>
            <person name="Lommer M."/>
            <person name="Specht M."/>
            <person name="Roy A.S."/>
            <person name="Kraemer L."/>
            <person name="Andreson R."/>
            <person name="Gutowska M.A."/>
            <person name="Wolf J."/>
            <person name="Bergner S.V."/>
            <person name="Schilhabel M.B."/>
            <person name="Klostermeier U.C."/>
            <person name="Beiko R.G."/>
            <person name="Rosenstiel P."/>
            <person name="Hippler M."/>
            <person name="Laroche J."/>
        </authorList>
    </citation>
    <scope>NUCLEOTIDE SEQUENCE [LARGE SCALE GENOMIC DNA]</scope>
    <source>
        <strain evidence="3 4">CCMP1005</strain>
    </source>
</reference>
<feature type="domain" description="Tox-ART-HYD1" evidence="2">
    <location>
        <begin position="5"/>
        <end position="83"/>
    </location>
</feature>
<organism evidence="3 4">
    <name type="scientific">Thalassiosira oceanica</name>
    <name type="common">Marine diatom</name>
    <dbReference type="NCBI Taxonomy" id="159749"/>
    <lineage>
        <taxon>Eukaryota</taxon>
        <taxon>Sar</taxon>
        <taxon>Stramenopiles</taxon>
        <taxon>Ochrophyta</taxon>
        <taxon>Bacillariophyta</taxon>
        <taxon>Coscinodiscophyceae</taxon>
        <taxon>Thalassiosirophycidae</taxon>
        <taxon>Thalassiosirales</taxon>
        <taxon>Thalassiosiraceae</taxon>
        <taxon>Thalassiosira</taxon>
    </lineage>
</organism>
<dbReference type="eggNOG" id="ENOG502SW22">
    <property type="taxonomic scope" value="Eukaryota"/>
</dbReference>
<protein>
    <recommendedName>
        <fullName evidence="2">Tox-ART-HYD1 domain-containing protein</fullName>
    </recommendedName>
</protein>
<feature type="coiled-coil region" evidence="1">
    <location>
        <begin position="152"/>
        <end position="185"/>
    </location>
</feature>
<gene>
    <name evidence="3" type="ORF">THAOC_21000</name>
</gene>
<dbReference type="InterPro" id="IPR028920">
    <property type="entry name" value="Tox-ART-HYD1_dom"/>
</dbReference>
<name>K0S0J4_THAOC</name>